<reference evidence="1" key="1">
    <citation type="submission" date="2021-05" db="EMBL/GenBank/DDBJ databases">
        <title>A free-living protist that lacks canonical eukaryotic 1 DNA replication and segregation systems.</title>
        <authorList>
            <person name="Salas-Leiva D.E."/>
            <person name="Tromer E.C."/>
            <person name="Curtis B.A."/>
            <person name="Jerlstrom-Hultqvist J."/>
            <person name="Kolisko M."/>
            <person name="Yi Z."/>
            <person name="Salas-Leiva J.S."/>
            <person name="Gallot-Lavallee L."/>
            <person name="Kops G.J.P.L."/>
            <person name="Archibald J.M."/>
            <person name="Simpson A.G.B."/>
            <person name="Roger A.J."/>
        </authorList>
    </citation>
    <scope>NUCLEOTIDE SEQUENCE</scope>
    <source>
        <strain evidence="1">BICM</strain>
    </source>
</reference>
<accession>A0A8J6E0Q5</accession>
<evidence type="ECO:0000313" key="2">
    <source>
        <dbReference type="Proteomes" id="UP000717585"/>
    </source>
</evidence>
<name>A0A8J6E0Q5_9EUKA</name>
<comment type="caution">
    <text evidence="1">The sequence shown here is derived from an EMBL/GenBank/DDBJ whole genome shotgun (WGS) entry which is preliminary data.</text>
</comment>
<dbReference type="EMBL" id="JAHDYR010000038">
    <property type="protein sequence ID" value="KAG9392141.1"/>
    <property type="molecule type" value="Genomic_DNA"/>
</dbReference>
<proteinExistence type="predicted"/>
<dbReference type="Proteomes" id="UP000717585">
    <property type="component" value="Unassembled WGS sequence"/>
</dbReference>
<gene>
    <name evidence="1" type="ORF">J8273_5120</name>
</gene>
<organism evidence="1 2">
    <name type="scientific">Carpediemonas membranifera</name>
    <dbReference type="NCBI Taxonomy" id="201153"/>
    <lineage>
        <taxon>Eukaryota</taxon>
        <taxon>Metamonada</taxon>
        <taxon>Carpediemonas-like organisms</taxon>
        <taxon>Carpediemonas</taxon>
    </lineage>
</organism>
<keyword evidence="2" id="KW-1185">Reference proteome</keyword>
<protein>
    <submittedName>
        <fullName evidence="1">Uncharacterized protein</fullName>
    </submittedName>
</protein>
<evidence type="ECO:0000313" key="1">
    <source>
        <dbReference type="EMBL" id="KAG9392141.1"/>
    </source>
</evidence>
<dbReference type="AlphaFoldDB" id="A0A8J6E0Q5"/>
<sequence>MNAQRQVESDVPALDPDIKDHIPQKMTVLWNSADFTPLLTNANAMRVVSLPYSRLISLVRFKELFDEFYDALLAVTIVTHARDVDDALLHIIDADRLLFLLECAEAPSDSASSTASELEHTAATLLSLACFVARWSLPDASLNPFFTVVMDAVYKHSEAQISVRRLSRFLIALLDRFRPALLSSLIGSTLPERPINEQERMIRAMSQADSTLASVFKSTDILITSESESLWEVAGGMKRCCPPVVITGHQLLAKFNWCISQRPTRLSKAVVSAVLSHISKSDFVSDSITRSPRLYAKLVVSLQNATASDLHGRLQTVLFCLEAFWPALSDESEVISTLSSLADSNNLSPAESLDIYDFMLKCSSNFITWGSLSRTLGSCLARRAQLVSERTGLASSAALARHPLTREIGAIDDSLQRLTRECVDLSTAPPAAVRVVLEAGLSYPDVPSLLTAVEPFIGRLEGDPVWSTLTMENLLKTRPTFVLSVYPYVKRRLAQYLESAEGGFSQNAAVLLTLIAHHTDVGLVRQAAMLCLKAHFLGQDHAVHLLQAKLIDQGHVTTGSPSELMAALGDGHRLNVPVQFLAGDTAVDIFAADPTKLVDGSTVIQFINTVVDNDGSTTALLAGLVRADDATWFTDAQPALFRRPAALEAAIRQLLSQDPPYRISRLEAESIHSRILLTISRLYRGYHISPLPSQIHMAGRLNQFILGVETSPDFPSAQSALLCIAQTLIPCARGNPFKGALTLLTAPHLRNHLAVSVLIIRNLVTRFLDDGCLNDFAATHVLRSTIAWASTVVFIRSLFMRWPSAVRAHYGVQGGLADQDLTAYVEHYTAVQPLNVGSPIVQQSLAIAEMLSGNVAVDPLLVPPVQGQDVSLDVVREFLYWGSTLGIIDAELTNFLQFVGEI</sequence>